<organism evidence="2 3">
    <name type="scientific">Ciona intestinalis</name>
    <name type="common">Transparent sea squirt</name>
    <name type="synonym">Ascidia intestinalis</name>
    <dbReference type="NCBI Taxonomy" id="7719"/>
    <lineage>
        <taxon>Eukaryota</taxon>
        <taxon>Metazoa</taxon>
        <taxon>Chordata</taxon>
        <taxon>Tunicata</taxon>
        <taxon>Ascidiacea</taxon>
        <taxon>Phlebobranchia</taxon>
        <taxon>Cionidae</taxon>
        <taxon>Ciona</taxon>
    </lineage>
</organism>
<dbReference type="Ensembl" id="ENSCINT00000034828.1">
    <property type="protein sequence ID" value="ENSCINP00000034445.1"/>
    <property type="gene ID" value="ENSCING00000019855.1"/>
</dbReference>
<dbReference type="InParanoid" id="H2XXR1"/>
<reference evidence="2" key="2">
    <citation type="journal article" date="2008" name="Genome Biol.">
        <title>Improved genome assembly and evidence-based global gene model set for the chordate Ciona intestinalis: new insight into intron and operon populations.</title>
        <authorList>
            <person name="Satou Y."/>
            <person name="Mineta K."/>
            <person name="Ogasawara M."/>
            <person name="Sasakura Y."/>
            <person name="Shoguchi E."/>
            <person name="Ueno K."/>
            <person name="Yamada L."/>
            <person name="Matsumoto J."/>
            <person name="Wasserscheid J."/>
            <person name="Dewar K."/>
            <person name="Wiley G.B."/>
            <person name="Macmil S.L."/>
            <person name="Roe B.A."/>
            <person name="Zeller R.W."/>
            <person name="Hastings K.E."/>
            <person name="Lemaire P."/>
            <person name="Lindquist E."/>
            <person name="Endo T."/>
            <person name="Hotta K."/>
            <person name="Inaba K."/>
        </authorList>
    </citation>
    <scope>NUCLEOTIDE SEQUENCE [LARGE SCALE GENOMIC DNA]</scope>
    <source>
        <strain evidence="2">wild type</strain>
    </source>
</reference>
<evidence type="ECO:0000313" key="3">
    <source>
        <dbReference type="Proteomes" id="UP000008144"/>
    </source>
</evidence>
<accession>H2XXR1</accession>
<dbReference type="AlphaFoldDB" id="H2XXR1"/>
<keyword evidence="1" id="KW-0472">Membrane</keyword>
<dbReference type="HOGENOM" id="CLU_3368232_0_0_1"/>
<reference evidence="3" key="1">
    <citation type="journal article" date="2002" name="Science">
        <title>The draft genome of Ciona intestinalis: insights into chordate and vertebrate origins.</title>
        <authorList>
            <person name="Dehal P."/>
            <person name="Satou Y."/>
            <person name="Campbell R.K."/>
            <person name="Chapman J."/>
            <person name="Degnan B."/>
            <person name="De Tomaso A."/>
            <person name="Davidson B."/>
            <person name="Di Gregorio A."/>
            <person name="Gelpke M."/>
            <person name="Goodstein D.M."/>
            <person name="Harafuji N."/>
            <person name="Hastings K.E."/>
            <person name="Ho I."/>
            <person name="Hotta K."/>
            <person name="Huang W."/>
            <person name="Kawashima T."/>
            <person name="Lemaire P."/>
            <person name="Martinez D."/>
            <person name="Meinertzhagen I.A."/>
            <person name="Necula S."/>
            <person name="Nonaka M."/>
            <person name="Putnam N."/>
            <person name="Rash S."/>
            <person name="Saiga H."/>
            <person name="Satake M."/>
            <person name="Terry A."/>
            <person name="Yamada L."/>
            <person name="Wang H.G."/>
            <person name="Awazu S."/>
            <person name="Azumi K."/>
            <person name="Boore J."/>
            <person name="Branno M."/>
            <person name="Chin-Bow S."/>
            <person name="DeSantis R."/>
            <person name="Doyle S."/>
            <person name="Francino P."/>
            <person name="Keys D.N."/>
            <person name="Haga S."/>
            <person name="Hayashi H."/>
            <person name="Hino K."/>
            <person name="Imai K.S."/>
            <person name="Inaba K."/>
            <person name="Kano S."/>
            <person name="Kobayashi K."/>
            <person name="Kobayashi M."/>
            <person name="Lee B.I."/>
            <person name="Makabe K.W."/>
            <person name="Manohar C."/>
            <person name="Matassi G."/>
            <person name="Medina M."/>
            <person name="Mochizuki Y."/>
            <person name="Mount S."/>
            <person name="Morishita T."/>
            <person name="Miura S."/>
            <person name="Nakayama A."/>
            <person name="Nishizaka S."/>
            <person name="Nomoto H."/>
            <person name="Ohta F."/>
            <person name="Oishi K."/>
            <person name="Rigoutsos I."/>
            <person name="Sano M."/>
            <person name="Sasaki A."/>
            <person name="Sasakura Y."/>
            <person name="Shoguchi E."/>
            <person name="Shin-i T."/>
            <person name="Spagnuolo A."/>
            <person name="Stainier D."/>
            <person name="Suzuki M.M."/>
            <person name="Tassy O."/>
            <person name="Takatori N."/>
            <person name="Tokuoka M."/>
            <person name="Yagi K."/>
            <person name="Yoshizaki F."/>
            <person name="Wada S."/>
            <person name="Zhang C."/>
            <person name="Hyatt P.D."/>
            <person name="Larimer F."/>
            <person name="Detter C."/>
            <person name="Doggett N."/>
            <person name="Glavina T."/>
            <person name="Hawkins T."/>
            <person name="Richardson P."/>
            <person name="Lucas S."/>
            <person name="Kohara Y."/>
            <person name="Levine M."/>
            <person name="Satoh N."/>
            <person name="Rokhsar D.S."/>
        </authorList>
    </citation>
    <scope>NUCLEOTIDE SEQUENCE [LARGE SCALE GENOMIC DNA]</scope>
</reference>
<reference evidence="2" key="3">
    <citation type="submission" date="2025-08" db="UniProtKB">
        <authorList>
            <consortium name="Ensembl"/>
        </authorList>
    </citation>
    <scope>IDENTIFICATION</scope>
</reference>
<protein>
    <submittedName>
        <fullName evidence="2">Uncharacterized protein</fullName>
    </submittedName>
</protein>
<keyword evidence="1" id="KW-1133">Transmembrane helix</keyword>
<feature type="transmembrane region" description="Helical" evidence="1">
    <location>
        <begin position="12"/>
        <end position="30"/>
    </location>
</feature>
<name>H2XXR1_CIOIN</name>
<evidence type="ECO:0000256" key="1">
    <source>
        <dbReference type="SAM" id="Phobius"/>
    </source>
</evidence>
<dbReference type="Proteomes" id="UP000008144">
    <property type="component" value="Chromosome 11"/>
</dbReference>
<keyword evidence="3" id="KW-1185">Reference proteome</keyword>
<reference evidence="2" key="4">
    <citation type="submission" date="2025-09" db="UniProtKB">
        <authorList>
            <consortium name="Ensembl"/>
        </authorList>
    </citation>
    <scope>IDENTIFICATION</scope>
</reference>
<evidence type="ECO:0000313" key="2">
    <source>
        <dbReference type="Ensembl" id="ENSCINP00000034445.1"/>
    </source>
</evidence>
<proteinExistence type="predicted"/>
<keyword evidence="1" id="KW-0812">Transmembrane</keyword>
<sequence>MNVTYLSSRYGATRVVITQTFCFIHLVLSYKLPRM</sequence>
<dbReference type="EMBL" id="EAAA01000824">
    <property type="status" value="NOT_ANNOTATED_CDS"/>
    <property type="molecule type" value="Genomic_DNA"/>
</dbReference>